<protein>
    <submittedName>
        <fullName evidence="1">Uncharacterized protein</fullName>
    </submittedName>
</protein>
<evidence type="ECO:0000313" key="2">
    <source>
        <dbReference type="Proteomes" id="UP001189429"/>
    </source>
</evidence>
<keyword evidence="2" id="KW-1185">Reference proteome</keyword>
<dbReference type="Proteomes" id="UP001189429">
    <property type="component" value="Unassembled WGS sequence"/>
</dbReference>
<evidence type="ECO:0000313" key="1">
    <source>
        <dbReference type="EMBL" id="CAK0789181.1"/>
    </source>
</evidence>
<accession>A0ABN9PDC6</accession>
<reference evidence="1" key="1">
    <citation type="submission" date="2023-10" db="EMBL/GenBank/DDBJ databases">
        <authorList>
            <person name="Chen Y."/>
            <person name="Shah S."/>
            <person name="Dougan E. K."/>
            <person name="Thang M."/>
            <person name="Chan C."/>
        </authorList>
    </citation>
    <scope>NUCLEOTIDE SEQUENCE [LARGE SCALE GENOMIC DNA]</scope>
</reference>
<proteinExistence type="predicted"/>
<sequence>MLSRGYRGVRVELLEAGPPGADDGVVLVGRRAMGGRRSTRGDAFRSSRRRCSRGASSRRAACGARLLSARRDVGLMMILILGGGILNRWNEHSPATPVALGDGIVEVNGITPPCRGAMLARLRGCSSSGIQPTCVEPAEMIAHVYRGTLFGDDPL</sequence>
<organism evidence="1 2">
    <name type="scientific">Prorocentrum cordatum</name>
    <dbReference type="NCBI Taxonomy" id="2364126"/>
    <lineage>
        <taxon>Eukaryota</taxon>
        <taxon>Sar</taxon>
        <taxon>Alveolata</taxon>
        <taxon>Dinophyceae</taxon>
        <taxon>Prorocentrales</taxon>
        <taxon>Prorocentraceae</taxon>
        <taxon>Prorocentrum</taxon>
    </lineage>
</organism>
<name>A0ABN9PDC6_9DINO</name>
<gene>
    <name evidence="1" type="ORF">PCOR1329_LOCUS830</name>
</gene>
<comment type="caution">
    <text evidence="1">The sequence shown here is derived from an EMBL/GenBank/DDBJ whole genome shotgun (WGS) entry which is preliminary data.</text>
</comment>
<dbReference type="EMBL" id="CAUYUJ010000192">
    <property type="protein sequence ID" value="CAK0789181.1"/>
    <property type="molecule type" value="Genomic_DNA"/>
</dbReference>